<evidence type="ECO:0000313" key="10">
    <source>
        <dbReference type="EMBL" id="SFN30752.1"/>
    </source>
</evidence>
<feature type="transmembrane region" description="Helical" evidence="8">
    <location>
        <begin position="211"/>
        <end position="231"/>
    </location>
</feature>
<dbReference type="Gene3D" id="1.20.1250.20">
    <property type="entry name" value="MFS general substrate transporter like domains"/>
    <property type="match status" value="2"/>
</dbReference>
<feature type="transmembrane region" description="Helical" evidence="8">
    <location>
        <begin position="442"/>
        <end position="462"/>
    </location>
</feature>
<dbReference type="Pfam" id="PF07690">
    <property type="entry name" value="MFS_1"/>
    <property type="match status" value="1"/>
</dbReference>
<evidence type="ECO:0000256" key="7">
    <source>
        <dbReference type="SAM" id="MobiDB-lite"/>
    </source>
</evidence>
<keyword evidence="11" id="KW-1185">Reference proteome</keyword>
<feature type="transmembrane region" description="Helical" evidence="8">
    <location>
        <begin position="116"/>
        <end position="139"/>
    </location>
</feature>
<evidence type="ECO:0000256" key="6">
    <source>
        <dbReference type="ARBA" id="ARBA00023136"/>
    </source>
</evidence>
<dbReference type="PROSITE" id="PS50850">
    <property type="entry name" value="MFS"/>
    <property type="match status" value="1"/>
</dbReference>
<dbReference type="SUPFAM" id="SSF103473">
    <property type="entry name" value="MFS general substrate transporter"/>
    <property type="match status" value="1"/>
</dbReference>
<feature type="transmembrane region" description="Helical" evidence="8">
    <location>
        <begin position="62"/>
        <end position="81"/>
    </location>
</feature>
<dbReference type="AlphaFoldDB" id="A0A1I4XY59"/>
<feature type="transmembrane region" description="Helical" evidence="8">
    <location>
        <begin position="416"/>
        <end position="436"/>
    </location>
</feature>
<evidence type="ECO:0000256" key="1">
    <source>
        <dbReference type="ARBA" id="ARBA00004651"/>
    </source>
</evidence>
<dbReference type="GO" id="GO:0005886">
    <property type="term" value="C:plasma membrane"/>
    <property type="evidence" value="ECO:0007669"/>
    <property type="project" value="UniProtKB-SubCell"/>
</dbReference>
<feature type="domain" description="Major facilitator superfamily (MFS) profile" evidence="9">
    <location>
        <begin position="27"/>
        <end position="469"/>
    </location>
</feature>
<evidence type="ECO:0000256" key="4">
    <source>
        <dbReference type="ARBA" id="ARBA00022692"/>
    </source>
</evidence>
<keyword evidence="4 8" id="KW-0812">Transmembrane</keyword>
<name>A0A1I4XY59_PSUAM</name>
<feature type="transmembrane region" description="Helical" evidence="8">
    <location>
        <begin position="93"/>
        <end position="110"/>
    </location>
</feature>
<evidence type="ECO:0000259" key="9">
    <source>
        <dbReference type="PROSITE" id="PS50850"/>
    </source>
</evidence>
<dbReference type="InterPro" id="IPR011701">
    <property type="entry name" value="MFS"/>
</dbReference>
<feature type="transmembrane region" description="Helical" evidence="8">
    <location>
        <begin position="151"/>
        <end position="172"/>
    </location>
</feature>
<keyword evidence="2" id="KW-0813">Transport</keyword>
<sequence length="471" mass="47523">MTDTVPDTDRPGGAPPPDTPLPRRKLVFAVVGLALLMFSLDGTSVAIAITTISGDLGADLAWTGWVITGAAVGQILALPLGGWLSDRFGGRRMFLAGVALFTLTSGLSALSPSIGALIACRLVQGLAGGIMLPAANGVVAHQFGHDRDRALALFTSVFPIGAILGPLVGGLVLTTWSWHGIFLVNVPLGVVLLAFGLALVDDPPHRGAGRVDVVGIGLLVLTLLATMLTITRLGSSGSGTGSGVLLTALAAVVAVLAGVAFVLHSRRRPDPVVPVRLLAGRGLGIMNITNVVFGAVVIGFSATLPLYAQVRYEMAAFVAGALLTGRAIGTIAASGASVALLRRAGFRPLLLVGLGATAAGLVVTAVPPPFGDPATWLFLGSTVLGLGGGLAAPAANNAAMHLVPDQVAAVSGLRTMFRQMGGIAAVSVMTAVITASGDPGRAGGITFAVLAGLMVVAGVFVARVPNQRGRW</sequence>
<feature type="region of interest" description="Disordered" evidence="7">
    <location>
        <begin position="1"/>
        <end position="20"/>
    </location>
</feature>
<keyword evidence="3" id="KW-1003">Cell membrane</keyword>
<evidence type="ECO:0000256" key="2">
    <source>
        <dbReference type="ARBA" id="ARBA00022448"/>
    </source>
</evidence>
<dbReference type="PANTHER" id="PTHR42718:SF46">
    <property type="entry name" value="BLR6921 PROTEIN"/>
    <property type="match status" value="1"/>
</dbReference>
<keyword evidence="5 8" id="KW-1133">Transmembrane helix</keyword>
<evidence type="ECO:0000256" key="8">
    <source>
        <dbReference type="SAM" id="Phobius"/>
    </source>
</evidence>
<organism evidence="10 11">
    <name type="scientific">Pseudonocardia ammonioxydans</name>
    <dbReference type="NCBI Taxonomy" id="260086"/>
    <lineage>
        <taxon>Bacteria</taxon>
        <taxon>Bacillati</taxon>
        <taxon>Actinomycetota</taxon>
        <taxon>Actinomycetes</taxon>
        <taxon>Pseudonocardiales</taxon>
        <taxon>Pseudonocardiaceae</taxon>
        <taxon>Pseudonocardia</taxon>
    </lineage>
</organism>
<dbReference type="InterPro" id="IPR020846">
    <property type="entry name" value="MFS_dom"/>
</dbReference>
<proteinExistence type="predicted"/>
<keyword evidence="6 8" id="KW-0472">Membrane</keyword>
<dbReference type="RefSeq" id="WP_245773503.1">
    <property type="nucleotide sequence ID" value="NZ_FOUY01000012.1"/>
</dbReference>
<feature type="transmembrane region" description="Helical" evidence="8">
    <location>
        <begin position="26"/>
        <end position="50"/>
    </location>
</feature>
<dbReference type="STRING" id="260086.SAMN05216207_101262"/>
<feature type="transmembrane region" description="Helical" evidence="8">
    <location>
        <begin position="178"/>
        <end position="199"/>
    </location>
</feature>
<feature type="transmembrane region" description="Helical" evidence="8">
    <location>
        <begin position="376"/>
        <end position="395"/>
    </location>
</feature>
<accession>A0A1I4XY59</accession>
<dbReference type="GO" id="GO:0022857">
    <property type="term" value="F:transmembrane transporter activity"/>
    <property type="evidence" value="ECO:0007669"/>
    <property type="project" value="InterPro"/>
</dbReference>
<gene>
    <name evidence="10" type="ORF">SAMN05216207_101262</name>
</gene>
<evidence type="ECO:0000256" key="5">
    <source>
        <dbReference type="ARBA" id="ARBA00022989"/>
    </source>
</evidence>
<evidence type="ECO:0000256" key="3">
    <source>
        <dbReference type="ARBA" id="ARBA00022475"/>
    </source>
</evidence>
<feature type="transmembrane region" description="Helical" evidence="8">
    <location>
        <begin position="284"/>
        <end position="308"/>
    </location>
</feature>
<comment type="subcellular location">
    <subcellularLocation>
        <location evidence="1">Cell membrane</location>
        <topology evidence="1">Multi-pass membrane protein</topology>
    </subcellularLocation>
</comment>
<dbReference type="InterPro" id="IPR036259">
    <property type="entry name" value="MFS_trans_sf"/>
</dbReference>
<dbReference type="PANTHER" id="PTHR42718">
    <property type="entry name" value="MAJOR FACILITATOR SUPERFAMILY MULTIDRUG TRANSPORTER MFSC"/>
    <property type="match status" value="1"/>
</dbReference>
<dbReference type="Proteomes" id="UP000199614">
    <property type="component" value="Unassembled WGS sequence"/>
</dbReference>
<feature type="transmembrane region" description="Helical" evidence="8">
    <location>
        <begin position="243"/>
        <end position="263"/>
    </location>
</feature>
<feature type="transmembrane region" description="Helical" evidence="8">
    <location>
        <begin position="314"/>
        <end position="341"/>
    </location>
</feature>
<evidence type="ECO:0000313" key="11">
    <source>
        <dbReference type="Proteomes" id="UP000199614"/>
    </source>
</evidence>
<feature type="transmembrane region" description="Helical" evidence="8">
    <location>
        <begin position="348"/>
        <end position="370"/>
    </location>
</feature>
<reference evidence="10 11" key="1">
    <citation type="submission" date="2016-10" db="EMBL/GenBank/DDBJ databases">
        <authorList>
            <person name="de Groot N.N."/>
        </authorList>
    </citation>
    <scope>NUCLEOTIDE SEQUENCE [LARGE SCALE GENOMIC DNA]</scope>
    <source>
        <strain evidence="10 11">CGMCC 4.1877</strain>
    </source>
</reference>
<dbReference type="EMBL" id="FOUY01000012">
    <property type="protein sequence ID" value="SFN30752.1"/>
    <property type="molecule type" value="Genomic_DNA"/>
</dbReference>
<protein>
    <submittedName>
        <fullName evidence="10">Drug resistance transporter, EmrB/QacA subfamily</fullName>
    </submittedName>
</protein>